<protein>
    <submittedName>
        <fullName evidence="1">Uncharacterized protein</fullName>
    </submittedName>
</protein>
<evidence type="ECO:0000313" key="1">
    <source>
        <dbReference type="EMBL" id="MFM1726384.1"/>
    </source>
</evidence>
<evidence type="ECO:0000313" key="2">
    <source>
        <dbReference type="Proteomes" id="UP001629745"/>
    </source>
</evidence>
<gene>
    <name evidence="1" type="ORF">ABEU20_000061</name>
</gene>
<keyword evidence="2" id="KW-1185">Reference proteome</keyword>
<comment type="caution">
    <text evidence="1">The sequence shown here is derived from an EMBL/GenBank/DDBJ whole genome shotgun (WGS) entry which is preliminary data.</text>
</comment>
<dbReference type="RefSeq" id="WP_420166839.1">
    <property type="nucleotide sequence ID" value="NZ_JBDLNV010000010.1"/>
</dbReference>
<sequence>MRVTMGQQSRAAEQRWAPVKVSKVVTTRSGDVVHVDAELDGDIHPEWARAFDRMSKGRKSGLFLHNDTEPPRITLTAGSDHGDSAEIVVLYAVEEVNLYVRLALELVGQ</sequence>
<name>A0ABW9FLC5_9NOCA</name>
<dbReference type="EMBL" id="JBDLNV010000010">
    <property type="protein sequence ID" value="MFM1726384.1"/>
    <property type="molecule type" value="Genomic_DNA"/>
</dbReference>
<organism evidence="1 2">
    <name type="scientific">Rhodococcus parequi</name>
    <dbReference type="NCBI Taxonomy" id="3137122"/>
    <lineage>
        <taxon>Bacteria</taxon>
        <taxon>Bacillati</taxon>
        <taxon>Actinomycetota</taxon>
        <taxon>Actinomycetes</taxon>
        <taxon>Mycobacteriales</taxon>
        <taxon>Nocardiaceae</taxon>
        <taxon>Rhodococcus</taxon>
    </lineage>
</organism>
<dbReference type="Proteomes" id="UP001629745">
    <property type="component" value="Unassembled WGS sequence"/>
</dbReference>
<accession>A0ABW9FLC5</accession>
<proteinExistence type="predicted"/>
<reference evidence="1 2" key="1">
    <citation type="submission" date="2023-11" db="EMBL/GenBank/DDBJ databases">
        <authorList>
            <person name="Val-Calvo J."/>
            <person name="Scortti M."/>
            <person name="Vazquez-Boland J."/>
        </authorList>
    </citation>
    <scope>NUCLEOTIDE SEQUENCE [LARGE SCALE GENOMIC DNA]</scope>
    <source>
        <strain evidence="1 2">PAM 2766</strain>
    </source>
</reference>